<sequence>MRSCCSAAVLVSLSLLHAASGATILLSDSPTKAYLQSAAEGAQISVEAFRASIHSLLATQPVVPSNAEVSSEVARLISQDVFQRPQVVLSVNFAGVDSGDEFAALGGKVPAHTINLVAERNPASQLLTAVSQVATRFEADFTHQPLDYTSLPGCSDACTEDALLAATAALGANYTASGAPMSGTVSVRRSADKLVVLDLTKMPERLWAVELATLHRTVQDVVEEKQRREAQTQEPDTERRLLEATLMSTQALKEEYGAQSEQFQAAGQLLVTAVHHAEAALRQAFNERLVTQTALLGDVPVSAGGLKGLLTWRELHRRRSLLQDLGERVVCQQAAGPLTKADRQVREIALKDIYRPLRRTRANDPDKVKALAESIAEIGLQEPIDVLEVDGKIYGFSGCHRFEAHQQLGADTIKCRVRKASQQTLKMHLM</sequence>
<comment type="caution">
    <text evidence="11">The sequence shown here is derived from an EMBL/GenBank/DDBJ whole genome shotgun (WGS) entry which is preliminary data.</text>
</comment>
<dbReference type="EC" id="1.8.98.2" evidence="2"/>
<dbReference type="PANTHER" id="PTHR21348:SF2">
    <property type="entry name" value="SULFIREDOXIN-1"/>
    <property type="match status" value="1"/>
</dbReference>
<evidence type="ECO:0000256" key="3">
    <source>
        <dbReference type="ARBA" id="ARBA00022741"/>
    </source>
</evidence>
<dbReference type="GO" id="GO:0032542">
    <property type="term" value="F:sulfiredoxin activity"/>
    <property type="evidence" value="ECO:0007669"/>
    <property type="project" value="UniProtKB-EC"/>
</dbReference>
<protein>
    <recommendedName>
        <fullName evidence="2">sulfiredoxin</fullName>
        <ecNumber evidence="2">1.8.98.2</ecNumber>
    </recommendedName>
</protein>
<dbReference type="Gene3D" id="3.90.1530.10">
    <property type="entry name" value="Conserved hypothetical protein from pyrococcus furiosus pfu- 392566-001, ParB domain"/>
    <property type="match status" value="1"/>
</dbReference>
<dbReference type="InterPro" id="IPR003115">
    <property type="entry name" value="ParB_N"/>
</dbReference>
<evidence type="ECO:0000256" key="5">
    <source>
        <dbReference type="ARBA" id="ARBA00022862"/>
    </source>
</evidence>
<evidence type="ECO:0000256" key="4">
    <source>
        <dbReference type="ARBA" id="ARBA00022840"/>
    </source>
</evidence>
<evidence type="ECO:0000256" key="8">
    <source>
        <dbReference type="ARBA" id="ARBA00047514"/>
    </source>
</evidence>
<dbReference type="Pfam" id="PF25070">
    <property type="entry name" value="DUF7794"/>
    <property type="match status" value="1"/>
</dbReference>
<evidence type="ECO:0000256" key="2">
    <source>
        <dbReference type="ARBA" id="ARBA00013055"/>
    </source>
</evidence>
<evidence type="ECO:0000313" key="12">
    <source>
        <dbReference type="Proteomes" id="UP001465755"/>
    </source>
</evidence>
<feature type="domain" description="ParB-like N-terminal" evidence="10">
    <location>
        <begin position="346"/>
        <end position="429"/>
    </location>
</feature>
<evidence type="ECO:0000313" key="11">
    <source>
        <dbReference type="EMBL" id="KAK9787848.1"/>
    </source>
</evidence>
<comment type="similarity">
    <text evidence="1">Belongs to the sulfiredoxin family.</text>
</comment>
<keyword evidence="9" id="KW-0732">Signal</keyword>
<evidence type="ECO:0000256" key="7">
    <source>
        <dbReference type="ARBA" id="ARBA00023157"/>
    </source>
</evidence>
<dbReference type="SMART" id="SM00470">
    <property type="entry name" value="ParB"/>
    <property type="match status" value="1"/>
</dbReference>
<dbReference type="EMBL" id="JALJOQ010000240">
    <property type="protein sequence ID" value="KAK9787848.1"/>
    <property type="molecule type" value="Genomic_DNA"/>
</dbReference>
<dbReference type="GO" id="GO:0034599">
    <property type="term" value="P:cellular response to oxidative stress"/>
    <property type="evidence" value="ECO:0007669"/>
    <property type="project" value="TreeGrafter"/>
</dbReference>
<accession>A0AAW1NPE7</accession>
<keyword evidence="7" id="KW-1015">Disulfide bond</keyword>
<feature type="chain" id="PRO_5043901070" description="sulfiredoxin" evidence="9">
    <location>
        <begin position="22"/>
        <end position="430"/>
    </location>
</feature>
<organism evidence="11 12">
    <name type="scientific">Symbiochloris irregularis</name>
    <dbReference type="NCBI Taxonomy" id="706552"/>
    <lineage>
        <taxon>Eukaryota</taxon>
        <taxon>Viridiplantae</taxon>
        <taxon>Chlorophyta</taxon>
        <taxon>core chlorophytes</taxon>
        <taxon>Trebouxiophyceae</taxon>
        <taxon>Trebouxiales</taxon>
        <taxon>Trebouxiaceae</taxon>
        <taxon>Symbiochloris</taxon>
    </lineage>
</organism>
<reference evidence="11 12" key="1">
    <citation type="journal article" date="2024" name="Nat. Commun.">
        <title>Phylogenomics reveals the evolutionary origins of lichenization in chlorophyte algae.</title>
        <authorList>
            <person name="Puginier C."/>
            <person name="Libourel C."/>
            <person name="Otte J."/>
            <person name="Skaloud P."/>
            <person name="Haon M."/>
            <person name="Grisel S."/>
            <person name="Petersen M."/>
            <person name="Berrin J.G."/>
            <person name="Delaux P.M."/>
            <person name="Dal Grande F."/>
            <person name="Keller J."/>
        </authorList>
    </citation>
    <scope>NUCLEOTIDE SEQUENCE [LARGE SCALE GENOMIC DNA]</scope>
    <source>
        <strain evidence="11 12">SAG 2036</strain>
    </source>
</reference>
<dbReference type="SUPFAM" id="SSF110849">
    <property type="entry name" value="ParB/Sulfiredoxin"/>
    <property type="match status" value="1"/>
</dbReference>
<keyword evidence="5" id="KW-0049">Antioxidant</keyword>
<name>A0AAW1NPE7_9CHLO</name>
<evidence type="ECO:0000256" key="1">
    <source>
        <dbReference type="ARBA" id="ARBA00009609"/>
    </source>
</evidence>
<keyword evidence="3" id="KW-0547">Nucleotide-binding</keyword>
<feature type="signal peptide" evidence="9">
    <location>
        <begin position="1"/>
        <end position="21"/>
    </location>
</feature>
<keyword evidence="4" id="KW-0067">ATP-binding</keyword>
<dbReference type="InterPro" id="IPR036086">
    <property type="entry name" value="ParB/Sulfiredoxin_sf"/>
</dbReference>
<dbReference type="GO" id="GO:0005524">
    <property type="term" value="F:ATP binding"/>
    <property type="evidence" value="ECO:0007669"/>
    <property type="project" value="UniProtKB-KW"/>
</dbReference>
<keyword evidence="6" id="KW-0560">Oxidoreductase</keyword>
<evidence type="ECO:0000259" key="10">
    <source>
        <dbReference type="SMART" id="SM00470"/>
    </source>
</evidence>
<dbReference type="GO" id="GO:0005737">
    <property type="term" value="C:cytoplasm"/>
    <property type="evidence" value="ECO:0007669"/>
    <property type="project" value="TreeGrafter"/>
</dbReference>
<evidence type="ECO:0000256" key="9">
    <source>
        <dbReference type="SAM" id="SignalP"/>
    </source>
</evidence>
<dbReference type="Pfam" id="PF02195">
    <property type="entry name" value="ParB_N"/>
    <property type="match status" value="1"/>
</dbReference>
<gene>
    <name evidence="11" type="ORF">WJX73_005416</name>
</gene>
<keyword evidence="12" id="KW-1185">Reference proteome</keyword>
<evidence type="ECO:0000256" key="6">
    <source>
        <dbReference type="ARBA" id="ARBA00023002"/>
    </source>
</evidence>
<dbReference type="AlphaFoldDB" id="A0AAW1NPE7"/>
<dbReference type="InterPro" id="IPR016692">
    <property type="entry name" value="Sulfiredoxin"/>
</dbReference>
<dbReference type="CDD" id="cd16395">
    <property type="entry name" value="Srx"/>
    <property type="match status" value="1"/>
</dbReference>
<dbReference type="PANTHER" id="PTHR21348">
    <property type="match status" value="1"/>
</dbReference>
<dbReference type="InterPro" id="IPR056696">
    <property type="entry name" value="DUF7794"/>
</dbReference>
<proteinExistence type="inferred from homology"/>
<comment type="catalytic activity">
    <reaction evidence="8">
        <text>S-hydroxy-S-oxy-L-cysteinyl-[peroxiredoxin] + [protein]-dithiol + ATP = S-hydroxy-L-cysteinyl-[peroxiredoxin] + [protein]-disulfide + ADP + phosphate</text>
        <dbReference type="Rhea" id="RHEA:17545"/>
        <dbReference type="Rhea" id="RHEA-COMP:10593"/>
        <dbReference type="Rhea" id="RHEA-COMP:10594"/>
        <dbReference type="Rhea" id="RHEA-COMP:13681"/>
        <dbReference type="Rhea" id="RHEA-COMP:17976"/>
        <dbReference type="ChEBI" id="CHEBI:29950"/>
        <dbReference type="ChEBI" id="CHEBI:30616"/>
        <dbReference type="ChEBI" id="CHEBI:43474"/>
        <dbReference type="ChEBI" id="CHEBI:50058"/>
        <dbReference type="ChEBI" id="CHEBI:61973"/>
        <dbReference type="ChEBI" id="CHEBI:61974"/>
        <dbReference type="ChEBI" id="CHEBI:456216"/>
        <dbReference type="EC" id="1.8.98.2"/>
    </reaction>
</comment>
<dbReference type="Proteomes" id="UP001465755">
    <property type="component" value="Unassembled WGS sequence"/>
</dbReference>